<reference evidence="3 4" key="1">
    <citation type="submission" date="2020-08" db="EMBL/GenBank/DDBJ databases">
        <title>Genome sequencing of Purple Non-Sulfur Bacteria from various extreme environments.</title>
        <authorList>
            <person name="Mayer M."/>
        </authorList>
    </citation>
    <scope>NUCLEOTIDE SEQUENCE [LARGE SCALE GENOMIC DNA]</scope>
    <source>
        <strain evidence="3 4">JA135</strain>
    </source>
</reference>
<keyword evidence="4" id="KW-1185">Reference proteome</keyword>
<feature type="transmembrane region" description="Helical" evidence="2">
    <location>
        <begin position="28"/>
        <end position="47"/>
    </location>
</feature>
<evidence type="ECO:0000256" key="1">
    <source>
        <dbReference type="SAM" id="MobiDB-lite"/>
    </source>
</evidence>
<dbReference type="PANTHER" id="PTHR35335:SF1">
    <property type="entry name" value="UPF0716 PROTEIN FXSA"/>
    <property type="match status" value="1"/>
</dbReference>
<dbReference type="Pfam" id="PF04186">
    <property type="entry name" value="FxsA"/>
    <property type="match status" value="1"/>
</dbReference>
<organism evidence="3 4">
    <name type="scientific">Roseospira goensis</name>
    <dbReference type="NCBI Taxonomy" id="391922"/>
    <lineage>
        <taxon>Bacteria</taxon>
        <taxon>Pseudomonadati</taxon>
        <taxon>Pseudomonadota</taxon>
        <taxon>Alphaproteobacteria</taxon>
        <taxon>Rhodospirillales</taxon>
        <taxon>Rhodospirillaceae</taxon>
        <taxon>Roseospira</taxon>
    </lineage>
</organism>
<dbReference type="NCBIfam" id="NF008528">
    <property type="entry name" value="PRK11463.1-2"/>
    <property type="match status" value="1"/>
</dbReference>
<keyword evidence="2" id="KW-0472">Membrane</keyword>
<evidence type="ECO:0000313" key="4">
    <source>
        <dbReference type="Proteomes" id="UP000555728"/>
    </source>
</evidence>
<sequence length="203" mass="20440">MPFLLLIAFIGVPLLEIAVFIQVGGVIGLGWTLVLVVLTAVAGTLLLRAQGLSTLNRARASLDRGEVPMREVFDGACLLVGGALLLTPGFVTDTVGFLLLLPPVRGALLERLKASGRFSVQVSGFDGGGPGGPGGPGRPGGPGAPGGSGARGRGPVIEGEYEEVGPPRPSRWGGVGQASGPEADADGDADRAAPGSEDSDRRA</sequence>
<dbReference type="PANTHER" id="PTHR35335">
    <property type="entry name" value="UPF0716 PROTEIN FXSA"/>
    <property type="match status" value="1"/>
</dbReference>
<dbReference type="InterPro" id="IPR007313">
    <property type="entry name" value="FxsA"/>
</dbReference>
<keyword evidence="2" id="KW-1133">Transmembrane helix</keyword>
<dbReference type="Proteomes" id="UP000555728">
    <property type="component" value="Unassembled WGS sequence"/>
</dbReference>
<feature type="region of interest" description="Disordered" evidence="1">
    <location>
        <begin position="123"/>
        <end position="203"/>
    </location>
</feature>
<protein>
    <submittedName>
        <fullName evidence="3">UPF0716 protein FxsA</fullName>
    </submittedName>
</protein>
<gene>
    <name evidence="3" type="ORF">GGD88_002137</name>
</gene>
<dbReference type="GO" id="GO:0016020">
    <property type="term" value="C:membrane"/>
    <property type="evidence" value="ECO:0007669"/>
    <property type="project" value="InterPro"/>
</dbReference>
<dbReference type="RefSeq" id="WP_184435259.1">
    <property type="nucleotide sequence ID" value="NZ_JACIGI010000016.1"/>
</dbReference>
<evidence type="ECO:0000256" key="2">
    <source>
        <dbReference type="SAM" id="Phobius"/>
    </source>
</evidence>
<accession>A0A7W6S1E1</accession>
<dbReference type="AlphaFoldDB" id="A0A7W6S1E1"/>
<dbReference type="EMBL" id="JACIGI010000016">
    <property type="protein sequence ID" value="MBB4286407.1"/>
    <property type="molecule type" value="Genomic_DNA"/>
</dbReference>
<keyword evidence="2" id="KW-0812">Transmembrane</keyword>
<feature type="compositionally biased region" description="Gly residues" evidence="1">
    <location>
        <begin position="125"/>
        <end position="152"/>
    </location>
</feature>
<name>A0A7W6S1E1_9PROT</name>
<proteinExistence type="predicted"/>
<comment type="caution">
    <text evidence="3">The sequence shown here is derived from an EMBL/GenBank/DDBJ whole genome shotgun (WGS) entry which is preliminary data.</text>
</comment>
<evidence type="ECO:0000313" key="3">
    <source>
        <dbReference type="EMBL" id="MBB4286407.1"/>
    </source>
</evidence>